<keyword evidence="7" id="KW-0245">EGF-like domain</keyword>
<dbReference type="GO" id="GO:0016020">
    <property type="term" value="C:membrane"/>
    <property type="evidence" value="ECO:0007669"/>
    <property type="project" value="UniProtKB-SubCell"/>
</dbReference>
<evidence type="ECO:0000256" key="7">
    <source>
        <dbReference type="PROSITE-ProRule" id="PRU00076"/>
    </source>
</evidence>
<evidence type="ECO:0000256" key="4">
    <source>
        <dbReference type="ARBA" id="ARBA00022989"/>
    </source>
</evidence>
<protein>
    <submittedName>
        <fullName evidence="9">KPRO</fullName>
    </submittedName>
</protein>
<sequence>MQAMSQPCNIHGLCGPNGICHYSPQPTCSCPPGYVMSNPGNWTEGCAAIVNITCDHHDHESMKFVKLPHTDFWGSDQQHLLSVSFQTCRNICIHDCTQHLKYEQYISSFQQGSVFQVSLSLVPMFLIHIGKTDTRREGSAAACDAGGGLMCRTKQLDGVAARNAPVSLVPC</sequence>
<evidence type="ECO:0000259" key="8">
    <source>
        <dbReference type="PROSITE" id="PS50026"/>
    </source>
</evidence>
<feature type="domain" description="EGF-like" evidence="8">
    <location>
        <begin position="4"/>
        <end position="40"/>
    </location>
</feature>
<evidence type="ECO:0000256" key="2">
    <source>
        <dbReference type="ARBA" id="ARBA00022692"/>
    </source>
</evidence>
<evidence type="ECO:0000256" key="6">
    <source>
        <dbReference type="ARBA" id="ARBA00023157"/>
    </source>
</evidence>
<dbReference type="PANTHER" id="PTHR47974">
    <property type="entry name" value="OS07G0415500 PROTEIN"/>
    <property type="match status" value="1"/>
</dbReference>
<proteinExistence type="predicted"/>
<keyword evidence="2" id="KW-0812">Transmembrane</keyword>
<dbReference type="PANTHER" id="PTHR47974:SF4">
    <property type="entry name" value="RECEPTOR-LIKE SERINE_THREONINE-PROTEIN KINASE"/>
    <property type="match status" value="1"/>
</dbReference>
<dbReference type="InterPro" id="IPR000858">
    <property type="entry name" value="S_locus_glycoprot_dom"/>
</dbReference>
<dbReference type="EMBL" id="GBRH01175023">
    <property type="protein sequence ID" value="JAE22873.1"/>
    <property type="molecule type" value="Transcribed_RNA"/>
</dbReference>
<keyword evidence="3" id="KW-0732">Signal</keyword>
<name>A0A0A9GQA1_ARUDO</name>
<evidence type="ECO:0000313" key="9">
    <source>
        <dbReference type="EMBL" id="JAE22873.1"/>
    </source>
</evidence>
<keyword evidence="4" id="KW-1133">Transmembrane helix</keyword>
<comment type="subcellular location">
    <subcellularLocation>
        <location evidence="1">Membrane</location>
        <topology evidence="1">Single-pass membrane protein</topology>
    </subcellularLocation>
</comment>
<reference evidence="9" key="1">
    <citation type="submission" date="2014-09" db="EMBL/GenBank/DDBJ databases">
        <authorList>
            <person name="Magalhaes I.L.F."/>
            <person name="Oliveira U."/>
            <person name="Santos F.R."/>
            <person name="Vidigal T.H.D.A."/>
            <person name="Brescovit A.D."/>
            <person name="Santos A.J."/>
        </authorList>
    </citation>
    <scope>NUCLEOTIDE SEQUENCE</scope>
    <source>
        <tissue evidence="9">Shoot tissue taken approximately 20 cm above the soil surface</tissue>
    </source>
</reference>
<accession>A0A0A9GQA1</accession>
<dbReference type="InterPro" id="IPR000742">
    <property type="entry name" value="EGF"/>
</dbReference>
<evidence type="ECO:0000256" key="3">
    <source>
        <dbReference type="ARBA" id="ARBA00022729"/>
    </source>
</evidence>
<keyword evidence="5" id="KW-0472">Membrane</keyword>
<dbReference type="GO" id="GO:0048544">
    <property type="term" value="P:recognition of pollen"/>
    <property type="evidence" value="ECO:0007669"/>
    <property type="project" value="InterPro"/>
</dbReference>
<evidence type="ECO:0000256" key="5">
    <source>
        <dbReference type="ARBA" id="ARBA00023136"/>
    </source>
</evidence>
<evidence type="ECO:0000256" key="1">
    <source>
        <dbReference type="ARBA" id="ARBA00004167"/>
    </source>
</evidence>
<dbReference type="AlphaFoldDB" id="A0A0A9GQA1"/>
<keyword evidence="6" id="KW-1015">Disulfide bond</keyword>
<dbReference type="PROSITE" id="PS50026">
    <property type="entry name" value="EGF_3"/>
    <property type="match status" value="1"/>
</dbReference>
<reference evidence="9" key="2">
    <citation type="journal article" date="2015" name="Data Brief">
        <title>Shoot transcriptome of the giant reed, Arundo donax.</title>
        <authorList>
            <person name="Barrero R.A."/>
            <person name="Guerrero F.D."/>
            <person name="Moolhuijzen P."/>
            <person name="Goolsby J.A."/>
            <person name="Tidwell J."/>
            <person name="Bellgard S.E."/>
            <person name="Bellgard M.I."/>
        </authorList>
    </citation>
    <scope>NUCLEOTIDE SEQUENCE</scope>
    <source>
        <tissue evidence="9">Shoot tissue taken approximately 20 cm above the soil surface</tissue>
    </source>
</reference>
<dbReference type="Pfam" id="PF00954">
    <property type="entry name" value="S_locus_glycop"/>
    <property type="match status" value="1"/>
</dbReference>
<comment type="caution">
    <text evidence="7">Lacks conserved residue(s) required for the propagation of feature annotation.</text>
</comment>
<organism evidence="9">
    <name type="scientific">Arundo donax</name>
    <name type="common">Giant reed</name>
    <name type="synonym">Donax arundinaceus</name>
    <dbReference type="NCBI Taxonomy" id="35708"/>
    <lineage>
        <taxon>Eukaryota</taxon>
        <taxon>Viridiplantae</taxon>
        <taxon>Streptophyta</taxon>
        <taxon>Embryophyta</taxon>
        <taxon>Tracheophyta</taxon>
        <taxon>Spermatophyta</taxon>
        <taxon>Magnoliopsida</taxon>
        <taxon>Liliopsida</taxon>
        <taxon>Poales</taxon>
        <taxon>Poaceae</taxon>
        <taxon>PACMAD clade</taxon>
        <taxon>Arundinoideae</taxon>
        <taxon>Arundineae</taxon>
        <taxon>Arundo</taxon>
    </lineage>
</organism>